<sequence length="813" mass="93921">MSFSIYDLDEDILQLLNLDNFLGGLSVNDFVEELSKDHFLKGAEVNKLEYLDPKPYIRTFESTLRELKQLNNRALAKNSQAEKDVEDYELKHSENVLELSSKVDRITRKFGSLDTKISEVSNRIDPLGNSLNKITNSRDRSTETIFLIRAYHGFYTKEKYDPLEKLRTSKVYEDKIKCAKTVSNLLTLAKKIASPDLPKTDHCVTVIEKFSETMEKELLKKFDVYYECDEYDRMKEVASILHQFNGGATVVQLFLNKHDFMLDTENLDDNSLLDNEAIWNKLSDPDFGENIKDESTEALLDGLKISIKGQARIVQQVFEDATPVLKIFIQRIYAQIIQNKISTLLQYSLSVSTLAHVRVLHSLYVLVGDFTKDVKEFLTTNELDMSNELCPTLDQCYYDLFIEYTSESIYFNREKKNLEDTIYSIVQKFNTYNEKALSNKYLSTKLENLDNLEYNEKAPQEHHDRFSFHFSEKKRLNQFTNFMKTHLSERNARNSTDFEKHEAESEKYSTLNINEVETVIKSAVESVARVLELAPNKTPEYTLEIIEILLFDFGKLYISAGLEVAYDTLKQESSNSKINSNQPIDLSYLSTFKLTSEILYLLSSCIKKIMLPCAVNSPTIKNRMSSLSNSYISRCEISLNIIIGDTIAMICNRVAYLLTRQKKKDFLCENIVEDDTEACEEVSEFLTHSHEKLALYLNNSNLTNVLVKIGMNFLNQLLEHYKKFVVNSTGGIILTKDVIRFQSVIDEWQISELSEHFLLLKEIGNLFTVHPNLINSLVTEGQLANLKPYAIRQYISKRTDFNPSYLEKFFNFK</sequence>
<dbReference type="GO" id="GO:0000145">
    <property type="term" value="C:exocyst"/>
    <property type="evidence" value="ECO:0007669"/>
    <property type="project" value="EnsemblFungi"/>
</dbReference>
<name>Q6BHS9_DEBHA</name>
<feature type="domain" description="Exocyst complex component Sec10-like alpha-helical bundle" evidence="6">
    <location>
        <begin position="177"/>
        <end position="810"/>
    </location>
</feature>
<dbReference type="GO" id="GO:0006893">
    <property type="term" value="P:Golgi to plasma membrane transport"/>
    <property type="evidence" value="ECO:0007669"/>
    <property type="project" value="EnsemblFungi"/>
</dbReference>
<dbReference type="OMA" id="PLCKHHY"/>
<dbReference type="AlphaFoldDB" id="Q6BHS9"/>
<dbReference type="PANTHER" id="PTHR12100:SF0">
    <property type="entry name" value="EXOCYST COMPLEX COMPONENT 5"/>
    <property type="match status" value="1"/>
</dbReference>
<keyword evidence="4 5" id="KW-0175">Coiled coil</keyword>
<gene>
    <name evidence="8" type="ordered locus">DEHA2G16060g</name>
</gene>
<dbReference type="GO" id="GO:0006887">
    <property type="term" value="P:exocytosis"/>
    <property type="evidence" value="ECO:0007669"/>
    <property type="project" value="UniProtKB-KW"/>
</dbReference>
<evidence type="ECO:0000259" key="7">
    <source>
        <dbReference type="Pfam" id="PF20667"/>
    </source>
</evidence>
<dbReference type="EMBL" id="CR382139">
    <property type="protein sequence ID" value="CAG90738.2"/>
    <property type="molecule type" value="Genomic_DNA"/>
</dbReference>
<feature type="domain" description="Exocyst complex component Sec10 N-terminal" evidence="7">
    <location>
        <begin position="53"/>
        <end position="168"/>
    </location>
</feature>
<dbReference type="VEuPathDB" id="FungiDB:DEHA2G16060g"/>
<dbReference type="Pfam" id="PF07393">
    <property type="entry name" value="Sec10_HB"/>
    <property type="match status" value="1"/>
</dbReference>
<proteinExistence type="inferred from homology"/>
<dbReference type="STRING" id="284592.Q6BHS9"/>
<reference evidence="8 9" key="1">
    <citation type="journal article" date="2004" name="Nature">
        <title>Genome evolution in yeasts.</title>
        <authorList>
            <consortium name="Genolevures"/>
            <person name="Dujon B."/>
            <person name="Sherman D."/>
            <person name="Fischer G."/>
            <person name="Durrens P."/>
            <person name="Casaregola S."/>
            <person name="Lafontaine I."/>
            <person name="de Montigny J."/>
            <person name="Marck C."/>
            <person name="Neuveglise C."/>
            <person name="Talla E."/>
            <person name="Goffard N."/>
            <person name="Frangeul L."/>
            <person name="Aigle M."/>
            <person name="Anthouard V."/>
            <person name="Babour A."/>
            <person name="Barbe V."/>
            <person name="Barnay S."/>
            <person name="Blanchin S."/>
            <person name="Beckerich J.M."/>
            <person name="Beyne E."/>
            <person name="Bleykasten C."/>
            <person name="Boisrame A."/>
            <person name="Boyer J."/>
            <person name="Cattolico L."/>
            <person name="Confanioleri F."/>
            <person name="de Daruvar A."/>
            <person name="Despons L."/>
            <person name="Fabre E."/>
            <person name="Fairhead C."/>
            <person name="Ferry-Dumazet H."/>
            <person name="Groppi A."/>
            <person name="Hantraye F."/>
            <person name="Hennequin C."/>
            <person name="Jauniaux N."/>
            <person name="Joyet P."/>
            <person name="Kachouri R."/>
            <person name="Kerrest A."/>
            <person name="Koszul R."/>
            <person name="Lemaire M."/>
            <person name="Lesur I."/>
            <person name="Ma L."/>
            <person name="Muller H."/>
            <person name="Nicaud J.M."/>
            <person name="Nikolski M."/>
            <person name="Oztas S."/>
            <person name="Ozier-Kalogeropoulos O."/>
            <person name="Pellenz S."/>
            <person name="Potier S."/>
            <person name="Richard G.F."/>
            <person name="Straub M.L."/>
            <person name="Suleau A."/>
            <person name="Swennene D."/>
            <person name="Tekaia F."/>
            <person name="Wesolowski-Louvel M."/>
            <person name="Westhof E."/>
            <person name="Wirth B."/>
            <person name="Zeniou-Meyer M."/>
            <person name="Zivanovic I."/>
            <person name="Bolotin-Fukuhara M."/>
            <person name="Thierry A."/>
            <person name="Bouchier C."/>
            <person name="Caudron B."/>
            <person name="Scarpelli C."/>
            <person name="Gaillardin C."/>
            <person name="Weissenbach J."/>
            <person name="Wincker P."/>
            <person name="Souciet J.L."/>
        </authorList>
    </citation>
    <scope>NUCLEOTIDE SEQUENCE [LARGE SCALE GENOMIC DNA]</scope>
    <source>
        <strain evidence="9">ATCC 36239 / CBS 767 / BCRC 21394 / JCM 1990 / NBRC 0083 / IGC 2968</strain>
    </source>
</reference>
<dbReference type="OrthoDB" id="125856at2759"/>
<dbReference type="InParanoid" id="Q6BHS9"/>
<organism evidence="8 9">
    <name type="scientific">Debaryomyces hansenii (strain ATCC 36239 / CBS 767 / BCRC 21394 / JCM 1990 / NBRC 0083 / IGC 2968)</name>
    <name type="common">Yeast</name>
    <name type="synonym">Torulaspora hansenii</name>
    <dbReference type="NCBI Taxonomy" id="284592"/>
    <lineage>
        <taxon>Eukaryota</taxon>
        <taxon>Fungi</taxon>
        <taxon>Dikarya</taxon>
        <taxon>Ascomycota</taxon>
        <taxon>Saccharomycotina</taxon>
        <taxon>Pichiomycetes</taxon>
        <taxon>Debaryomycetaceae</taxon>
        <taxon>Debaryomyces</taxon>
    </lineage>
</organism>
<dbReference type="GeneID" id="2905166"/>
<evidence type="ECO:0000259" key="6">
    <source>
        <dbReference type="Pfam" id="PF07393"/>
    </source>
</evidence>
<evidence type="ECO:0000256" key="1">
    <source>
        <dbReference type="ARBA" id="ARBA00006572"/>
    </source>
</evidence>
<dbReference type="InterPro" id="IPR048627">
    <property type="entry name" value="Sec10_HB"/>
</dbReference>
<evidence type="ECO:0000256" key="5">
    <source>
        <dbReference type="SAM" id="Coils"/>
    </source>
</evidence>
<dbReference type="InterPro" id="IPR048625">
    <property type="entry name" value="Sec10_N"/>
</dbReference>
<protein>
    <submittedName>
        <fullName evidence="8">DEHA2G16060p</fullName>
    </submittedName>
</protein>
<dbReference type="HOGENOM" id="CLU_008002_1_0_1"/>
<keyword evidence="9" id="KW-1185">Reference proteome</keyword>
<accession>Q6BHS9</accession>
<evidence type="ECO:0000256" key="4">
    <source>
        <dbReference type="ARBA" id="ARBA00023054"/>
    </source>
</evidence>
<dbReference type="InterPro" id="IPR009976">
    <property type="entry name" value="Sec10-like"/>
</dbReference>
<evidence type="ECO:0000313" key="9">
    <source>
        <dbReference type="Proteomes" id="UP000000599"/>
    </source>
</evidence>
<evidence type="ECO:0000313" key="8">
    <source>
        <dbReference type="EMBL" id="CAG90738.2"/>
    </source>
</evidence>
<dbReference type="Proteomes" id="UP000000599">
    <property type="component" value="Chromosome G"/>
</dbReference>
<dbReference type="KEGG" id="dha:DEHA2G16060g"/>
<evidence type="ECO:0000256" key="2">
    <source>
        <dbReference type="ARBA" id="ARBA00022448"/>
    </source>
</evidence>
<dbReference type="RefSeq" id="XP_462242.2">
    <property type="nucleotide sequence ID" value="XM_462242.1"/>
</dbReference>
<feature type="coiled-coil region" evidence="5">
    <location>
        <begin position="57"/>
        <end position="91"/>
    </location>
</feature>
<keyword evidence="3" id="KW-0268">Exocytosis</keyword>
<comment type="similarity">
    <text evidence="1">Belongs to the SEC10 family.</text>
</comment>
<dbReference type="PANTHER" id="PTHR12100">
    <property type="entry name" value="SEC10"/>
    <property type="match status" value="1"/>
</dbReference>
<dbReference type="FunCoup" id="Q6BHS9">
    <property type="interactions" value="830"/>
</dbReference>
<dbReference type="eggNOG" id="KOG3745">
    <property type="taxonomic scope" value="Eukaryota"/>
</dbReference>
<keyword evidence="2" id="KW-0813">Transport</keyword>
<evidence type="ECO:0000256" key="3">
    <source>
        <dbReference type="ARBA" id="ARBA00022483"/>
    </source>
</evidence>
<dbReference type="Pfam" id="PF20667">
    <property type="entry name" value="Sec10_N"/>
    <property type="match status" value="1"/>
</dbReference>